<dbReference type="InterPro" id="IPR000182">
    <property type="entry name" value="GNAT_dom"/>
</dbReference>
<evidence type="ECO:0000259" key="1">
    <source>
        <dbReference type="PROSITE" id="PS51186"/>
    </source>
</evidence>
<name>A0A8J3PEN2_9ACTN</name>
<reference evidence="2" key="1">
    <citation type="submission" date="2021-01" db="EMBL/GenBank/DDBJ databases">
        <title>Whole genome shotgun sequence of Catellatospora methionotrophica NBRC 14553.</title>
        <authorList>
            <person name="Komaki H."/>
            <person name="Tamura T."/>
        </authorList>
    </citation>
    <scope>NUCLEOTIDE SEQUENCE</scope>
    <source>
        <strain evidence="2">NBRC 14553</strain>
    </source>
</reference>
<dbReference type="CDD" id="cd04301">
    <property type="entry name" value="NAT_SF"/>
    <property type="match status" value="1"/>
</dbReference>
<gene>
    <name evidence="2" type="ORF">Cme02nite_31230</name>
</gene>
<dbReference type="EMBL" id="BONJ01000016">
    <property type="protein sequence ID" value="GIG14791.1"/>
    <property type="molecule type" value="Genomic_DNA"/>
</dbReference>
<proteinExistence type="predicted"/>
<dbReference type="RefSeq" id="WP_166378322.1">
    <property type="nucleotide sequence ID" value="NZ_BAAATT010000007.1"/>
</dbReference>
<dbReference type="SUPFAM" id="SSF55729">
    <property type="entry name" value="Acyl-CoA N-acyltransferases (Nat)"/>
    <property type="match status" value="1"/>
</dbReference>
<evidence type="ECO:0000313" key="2">
    <source>
        <dbReference type="EMBL" id="GIG14791.1"/>
    </source>
</evidence>
<keyword evidence="3" id="KW-1185">Reference proteome</keyword>
<accession>A0A8J3PEN2</accession>
<dbReference type="AlphaFoldDB" id="A0A8J3PEN2"/>
<feature type="domain" description="N-acetyltransferase" evidence="1">
    <location>
        <begin position="1"/>
        <end position="139"/>
    </location>
</feature>
<sequence length="154" mass="16536">MELTSVAVPRTYRLRSEVLGWASPAIRIDAEAEHSALTDGEAVVAAVSHMSWPCPDEPGIPARYFWAMAVDTAYQRRGLGRRLLAAVADRARARDEQVMWADARESAVAFYLACGARVAGEPYVDDGTGLLVRHVVFTEISPACLSAGGSEATG</sequence>
<dbReference type="InterPro" id="IPR016181">
    <property type="entry name" value="Acyl_CoA_acyltransferase"/>
</dbReference>
<dbReference type="Pfam" id="PF00583">
    <property type="entry name" value="Acetyltransf_1"/>
    <property type="match status" value="1"/>
</dbReference>
<dbReference type="Proteomes" id="UP000660339">
    <property type="component" value="Unassembled WGS sequence"/>
</dbReference>
<organism evidence="2 3">
    <name type="scientific">Catellatospora methionotrophica</name>
    <dbReference type="NCBI Taxonomy" id="121620"/>
    <lineage>
        <taxon>Bacteria</taxon>
        <taxon>Bacillati</taxon>
        <taxon>Actinomycetota</taxon>
        <taxon>Actinomycetes</taxon>
        <taxon>Micromonosporales</taxon>
        <taxon>Micromonosporaceae</taxon>
        <taxon>Catellatospora</taxon>
    </lineage>
</organism>
<dbReference type="PROSITE" id="PS51186">
    <property type="entry name" value="GNAT"/>
    <property type="match status" value="1"/>
</dbReference>
<protein>
    <recommendedName>
        <fullName evidence="1">N-acetyltransferase domain-containing protein</fullName>
    </recommendedName>
</protein>
<dbReference type="GO" id="GO:0016747">
    <property type="term" value="F:acyltransferase activity, transferring groups other than amino-acyl groups"/>
    <property type="evidence" value="ECO:0007669"/>
    <property type="project" value="InterPro"/>
</dbReference>
<dbReference type="Gene3D" id="3.40.630.30">
    <property type="match status" value="1"/>
</dbReference>
<comment type="caution">
    <text evidence="2">The sequence shown here is derived from an EMBL/GenBank/DDBJ whole genome shotgun (WGS) entry which is preliminary data.</text>
</comment>
<evidence type="ECO:0000313" key="3">
    <source>
        <dbReference type="Proteomes" id="UP000660339"/>
    </source>
</evidence>